<protein>
    <recommendedName>
        <fullName evidence="1">RNase H type-1 domain-containing protein</fullName>
    </recommendedName>
</protein>
<comment type="caution">
    <text evidence="2">The sequence shown here is derived from an EMBL/GenBank/DDBJ whole genome shotgun (WGS) entry which is preliminary data.</text>
</comment>
<reference evidence="2" key="1">
    <citation type="submission" date="2023-03" db="EMBL/GenBank/DDBJ databases">
        <title>Massive genome expansion in bonnet fungi (Mycena s.s.) driven by repeated elements and novel gene families across ecological guilds.</title>
        <authorList>
            <consortium name="Lawrence Berkeley National Laboratory"/>
            <person name="Harder C.B."/>
            <person name="Miyauchi S."/>
            <person name="Viragh M."/>
            <person name="Kuo A."/>
            <person name="Thoen E."/>
            <person name="Andreopoulos B."/>
            <person name="Lu D."/>
            <person name="Skrede I."/>
            <person name="Drula E."/>
            <person name="Henrissat B."/>
            <person name="Morin E."/>
            <person name="Kohler A."/>
            <person name="Barry K."/>
            <person name="LaButti K."/>
            <person name="Morin E."/>
            <person name="Salamov A."/>
            <person name="Lipzen A."/>
            <person name="Mereny Z."/>
            <person name="Hegedus B."/>
            <person name="Baldrian P."/>
            <person name="Stursova M."/>
            <person name="Weitz H."/>
            <person name="Taylor A."/>
            <person name="Grigoriev I.V."/>
            <person name="Nagy L.G."/>
            <person name="Martin F."/>
            <person name="Kauserud H."/>
        </authorList>
    </citation>
    <scope>NUCLEOTIDE SEQUENCE</scope>
    <source>
        <strain evidence="2">CBHHK067</strain>
    </source>
</reference>
<evidence type="ECO:0000313" key="3">
    <source>
        <dbReference type="Proteomes" id="UP001221757"/>
    </source>
</evidence>
<feature type="non-terminal residue" evidence="2">
    <location>
        <position position="1"/>
    </location>
</feature>
<dbReference type="Gene3D" id="3.30.420.10">
    <property type="entry name" value="Ribonuclease H-like superfamily/Ribonuclease H"/>
    <property type="match status" value="1"/>
</dbReference>
<keyword evidence="3" id="KW-1185">Reference proteome</keyword>
<dbReference type="Pfam" id="PF00075">
    <property type="entry name" value="RNase_H"/>
    <property type="match status" value="1"/>
</dbReference>
<sequence>DHTVFEVEVTGAILALAIIKLTPRVTTADIFMDCQPAIAAITSPKAQPRLYLLALFHITFCQLQHACTTLNIRIHWVSAHVGIASNEEVDARAKEATQRLSTPLHSLIHMLEAPLPTSRAAVIA</sequence>
<dbReference type="EMBL" id="JARKIE010000023">
    <property type="protein sequence ID" value="KAJ7699311.1"/>
    <property type="molecule type" value="Genomic_DNA"/>
</dbReference>
<evidence type="ECO:0000259" key="1">
    <source>
        <dbReference type="PROSITE" id="PS50879"/>
    </source>
</evidence>
<dbReference type="Proteomes" id="UP001221757">
    <property type="component" value="Unassembled WGS sequence"/>
</dbReference>
<accession>A0AAD7DUD9</accession>
<dbReference type="InterPro" id="IPR012337">
    <property type="entry name" value="RNaseH-like_sf"/>
</dbReference>
<evidence type="ECO:0000313" key="2">
    <source>
        <dbReference type="EMBL" id="KAJ7699311.1"/>
    </source>
</evidence>
<dbReference type="GO" id="GO:0004523">
    <property type="term" value="F:RNA-DNA hybrid ribonuclease activity"/>
    <property type="evidence" value="ECO:0007669"/>
    <property type="project" value="InterPro"/>
</dbReference>
<dbReference type="InterPro" id="IPR002156">
    <property type="entry name" value="RNaseH_domain"/>
</dbReference>
<name>A0AAD7DUD9_MYCRO</name>
<dbReference type="AlphaFoldDB" id="A0AAD7DUD9"/>
<dbReference type="InterPro" id="IPR036397">
    <property type="entry name" value="RNaseH_sf"/>
</dbReference>
<dbReference type="SUPFAM" id="SSF53098">
    <property type="entry name" value="Ribonuclease H-like"/>
    <property type="match status" value="1"/>
</dbReference>
<proteinExistence type="predicted"/>
<feature type="domain" description="RNase H type-1" evidence="1">
    <location>
        <begin position="1"/>
        <end position="98"/>
    </location>
</feature>
<dbReference type="CDD" id="cd09276">
    <property type="entry name" value="Rnase_HI_RT_non_LTR"/>
    <property type="match status" value="1"/>
</dbReference>
<gene>
    <name evidence="2" type="ORF">B0H17DRAFT_831674</name>
</gene>
<feature type="non-terminal residue" evidence="2">
    <location>
        <position position="124"/>
    </location>
</feature>
<dbReference type="PROSITE" id="PS50879">
    <property type="entry name" value="RNASE_H_1"/>
    <property type="match status" value="1"/>
</dbReference>
<dbReference type="GO" id="GO:0003676">
    <property type="term" value="F:nucleic acid binding"/>
    <property type="evidence" value="ECO:0007669"/>
    <property type="project" value="InterPro"/>
</dbReference>
<organism evidence="2 3">
    <name type="scientific">Mycena rosella</name>
    <name type="common">Pink bonnet</name>
    <name type="synonym">Agaricus rosellus</name>
    <dbReference type="NCBI Taxonomy" id="1033263"/>
    <lineage>
        <taxon>Eukaryota</taxon>
        <taxon>Fungi</taxon>
        <taxon>Dikarya</taxon>
        <taxon>Basidiomycota</taxon>
        <taxon>Agaricomycotina</taxon>
        <taxon>Agaricomycetes</taxon>
        <taxon>Agaricomycetidae</taxon>
        <taxon>Agaricales</taxon>
        <taxon>Marasmiineae</taxon>
        <taxon>Mycenaceae</taxon>
        <taxon>Mycena</taxon>
    </lineage>
</organism>